<dbReference type="Proteomes" id="UP000003598">
    <property type="component" value="Unassembled WGS sequence"/>
</dbReference>
<dbReference type="RefSeq" id="WP_008620629.1">
    <property type="nucleotide sequence ID" value="NZ_JH376604.1"/>
</dbReference>
<dbReference type="AlphaFoldDB" id="G5SS92"/>
<accession>G5SS92</accession>
<dbReference type="EMBL" id="AFFY01000032">
    <property type="protein sequence ID" value="EHG99810.1"/>
    <property type="molecule type" value="Genomic_DNA"/>
</dbReference>
<evidence type="ECO:0000313" key="2">
    <source>
        <dbReference type="Proteomes" id="UP000003598"/>
    </source>
</evidence>
<name>G5SS92_9BACT</name>
<evidence type="ECO:0000313" key="1">
    <source>
        <dbReference type="EMBL" id="EHG99810.1"/>
    </source>
</evidence>
<dbReference type="HOGENOM" id="CLU_1084430_0_0_10"/>
<dbReference type="PATRIC" id="fig|762968.3.peg.1998"/>
<dbReference type="GeneID" id="93557673"/>
<sequence>MQTRQLDFKFYATLLDAFTGYLKSDAIYERYWGFSENPPHTPEEFREKQFQSLIDTINRVPFDSEAADKGTAFNEAVDCLIENRPPVGMQFIKVYEGGKIACSSFKPGKEEKVVELMAAYNSRAFLFPMPLLKEFANYYKGALTQQFVQAVLPTCFGNVLLYGYIDELMPMSIHDIKTTGSYYVGKFKDHWQHVVYPYCLMQNGSDVRQFEYNVTDFRQTYTESYTFVPERDIPILTSHCEELIRFLNDNRDLITNKKIFAEDE</sequence>
<dbReference type="eggNOG" id="ENOG502Z9WD">
    <property type="taxonomic scope" value="Bacteria"/>
</dbReference>
<comment type="caution">
    <text evidence="1">The sequence shown here is derived from an EMBL/GenBank/DDBJ whole genome shotgun (WGS) entry which is preliminary data.</text>
</comment>
<protein>
    <submittedName>
        <fullName evidence="1">Uncharacterized protein</fullName>
    </submittedName>
</protein>
<dbReference type="OrthoDB" id="943289at2"/>
<dbReference type="STRING" id="762968.HMPREF9441_02242"/>
<reference evidence="1 2" key="1">
    <citation type="submission" date="2011-03" db="EMBL/GenBank/DDBJ databases">
        <authorList>
            <person name="Weinstock G."/>
            <person name="Sodergren E."/>
            <person name="Clifton S."/>
            <person name="Fulton L."/>
            <person name="Fulton B."/>
            <person name="Courtney L."/>
            <person name="Fronick C."/>
            <person name="Harrison M."/>
            <person name="Strong C."/>
            <person name="Farmer C."/>
            <person name="Delahaunty K."/>
            <person name="Markovic C."/>
            <person name="Hall O."/>
            <person name="Minx P."/>
            <person name="Tomlinson C."/>
            <person name="Mitreva M."/>
            <person name="Hou S."/>
            <person name="Chen J."/>
            <person name="Wollam A."/>
            <person name="Pepin K.H."/>
            <person name="Johnson M."/>
            <person name="Bhonagiri V."/>
            <person name="Zhang X."/>
            <person name="Suruliraj S."/>
            <person name="Warren W."/>
            <person name="Chinwalla A."/>
            <person name="Mardis E.R."/>
            <person name="Wilson R.K."/>
        </authorList>
    </citation>
    <scope>NUCLEOTIDE SEQUENCE [LARGE SCALE GENOMIC DNA]</scope>
    <source>
        <strain evidence="1 2">YIT 11840</strain>
    </source>
</reference>
<keyword evidence="2" id="KW-1185">Reference proteome</keyword>
<organism evidence="1 2">
    <name type="scientific">Paraprevotella clara YIT 11840</name>
    <dbReference type="NCBI Taxonomy" id="762968"/>
    <lineage>
        <taxon>Bacteria</taxon>
        <taxon>Pseudomonadati</taxon>
        <taxon>Bacteroidota</taxon>
        <taxon>Bacteroidia</taxon>
        <taxon>Bacteroidales</taxon>
        <taxon>Prevotellaceae</taxon>
        <taxon>Paraprevotella</taxon>
    </lineage>
</organism>
<gene>
    <name evidence="1" type="ORF">HMPREF9441_02242</name>
</gene>
<proteinExistence type="predicted"/>